<sequence>MFKFIRNIGCFCIIILTVFFVIALFFGGGKIKQIGDKTTGIIKKAFYYAADRADNIHKSVLKKFDEMSKPFKNEKTDIDSKKP</sequence>
<keyword evidence="1" id="KW-0472">Membrane</keyword>
<name>A0A7C4EPW6_9BACT</name>
<gene>
    <name evidence="2" type="ORF">ENV75_07295</name>
</gene>
<evidence type="ECO:0000313" key="2">
    <source>
        <dbReference type="EMBL" id="HGH00231.1"/>
    </source>
</evidence>
<feature type="transmembrane region" description="Helical" evidence="1">
    <location>
        <begin position="6"/>
        <end position="27"/>
    </location>
</feature>
<organism evidence="2">
    <name type="scientific">Thermodesulfovibrio aggregans</name>
    <dbReference type="NCBI Taxonomy" id="86166"/>
    <lineage>
        <taxon>Bacteria</taxon>
        <taxon>Pseudomonadati</taxon>
        <taxon>Nitrospirota</taxon>
        <taxon>Thermodesulfovibrionia</taxon>
        <taxon>Thermodesulfovibrionales</taxon>
        <taxon>Thermodesulfovibrionaceae</taxon>
        <taxon>Thermodesulfovibrio</taxon>
    </lineage>
</organism>
<evidence type="ECO:0000256" key="1">
    <source>
        <dbReference type="SAM" id="Phobius"/>
    </source>
</evidence>
<dbReference type="AlphaFoldDB" id="A0A7C4EPW6"/>
<proteinExistence type="predicted"/>
<accession>A0A7C4EPW6</accession>
<comment type="caution">
    <text evidence="2">The sequence shown here is derived from an EMBL/GenBank/DDBJ whole genome shotgun (WGS) entry which is preliminary data.</text>
</comment>
<reference evidence="2" key="1">
    <citation type="journal article" date="2020" name="mSystems">
        <title>Genome- and Community-Level Interaction Insights into Carbon Utilization and Element Cycling Functions of Hydrothermarchaeota in Hydrothermal Sediment.</title>
        <authorList>
            <person name="Zhou Z."/>
            <person name="Liu Y."/>
            <person name="Xu W."/>
            <person name="Pan J."/>
            <person name="Luo Z.H."/>
            <person name="Li M."/>
        </authorList>
    </citation>
    <scope>NUCLEOTIDE SEQUENCE [LARGE SCALE GENOMIC DNA]</scope>
    <source>
        <strain evidence="2">SpSt-788</strain>
    </source>
</reference>
<keyword evidence="1" id="KW-1133">Transmembrane helix</keyword>
<dbReference type="EMBL" id="DTHO01000076">
    <property type="protein sequence ID" value="HGH00231.1"/>
    <property type="molecule type" value="Genomic_DNA"/>
</dbReference>
<protein>
    <submittedName>
        <fullName evidence="2">Uncharacterized protein</fullName>
    </submittedName>
</protein>
<keyword evidence="1" id="KW-0812">Transmembrane</keyword>